<sequence>MSRYTTEVRYICESLAGLDKSVGYSNVNEVIEKSRNRIFPPFEIFDESYRPVLETKILKHFYTREIGAETFGLWQLRLDAKLSVIMPYYNKLYKAINLDIPVIDNVNMSVEHNIDRNADTKVNDNTDITASSQTTTSTNSNSKIRHSDTPQGSLEDLESNEYMTDATISDNTQSVNSSTNSTSNSTGNSNTNAKSTEEYAERRWGKEGTITYISMVSEYIEKLKNVDAMLIKELEDLFMQVWDIWE</sequence>
<reference evidence="2" key="1">
    <citation type="journal article" date="2021" name="Proc. Natl. Acad. Sci. U.S.A.">
        <title>A Catalog of Tens of Thousands of Viruses from Human Metagenomes Reveals Hidden Associations with Chronic Diseases.</title>
        <authorList>
            <person name="Tisza M.J."/>
            <person name="Buck C.B."/>
        </authorList>
    </citation>
    <scope>NUCLEOTIDE SEQUENCE</scope>
    <source>
        <strain evidence="2">Ct2nF21</strain>
    </source>
</reference>
<evidence type="ECO:0000256" key="1">
    <source>
        <dbReference type="SAM" id="MobiDB-lite"/>
    </source>
</evidence>
<name>A0A8S5NFS9_9CAUD</name>
<dbReference type="EMBL" id="BK015162">
    <property type="protein sequence ID" value="DAD93558.1"/>
    <property type="molecule type" value="Genomic_DNA"/>
</dbReference>
<organism evidence="2">
    <name type="scientific">Podoviridae sp. ct2nF21</name>
    <dbReference type="NCBI Taxonomy" id="2826537"/>
    <lineage>
        <taxon>Viruses</taxon>
        <taxon>Duplodnaviria</taxon>
        <taxon>Heunggongvirae</taxon>
        <taxon>Uroviricota</taxon>
        <taxon>Caudoviricetes</taxon>
    </lineage>
</organism>
<protein>
    <submittedName>
        <fullName evidence="2">Lower collar protein</fullName>
    </submittedName>
</protein>
<evidence type="ECO:0000313" key="2">
    <source>
        <dbReference type="EMBL" id="DAD93558.1"/>
    </source>
</evidence>
<feature type="region of interest" description="Disordered" evidence="1">
    <location>
        <begin position="120"/>
        <end position="155"/>
    </location>
</feature>
<feature type="compositionally biased region" description="Low complexity" evidence="1">
    <location>
        <begin position="169"/>
        <end position="194"/>
    </location>
</feature>
<feature type="region of interest" description="Disordered" evidence="1">
    <location>
        <begin position="168"/>
        <end position="200"/>
    </location>
</feature>
<accession>A0A8S5NFS9</accession>
<proteinExistence type="predicted"/>
<feature type="compositionally biased region" description="Low complexity" evidence="1">
    <location>
        <begin position="125"/>
        <end position="142"/>
    </location>
</feature>